<keyword evidence="4 5" id="KW-0949">S-adenosyl-L-methionine</keyword>
<evidence type="ECO:0000256" key="5">
    <source>
        <dbReference type="PROSITE-ProRule" id="PRU00848"/>
    </source>
</evidence>
<dbReference type="EC" id="2.1.1.-" evidence="6"/>
<evidence type="ECO:0000256" key="1">
    <source>
        <dbReference type="ARBA" id="ARBA00008361"/>
    </source>
</evidence>
<dbReference type="InterPro" id="IPR029063">
    <property type="entry name" value="SAM-dependent_MTases_sf"/>
</dbReference>
<dbReference type="PROSITE" id="PS51515">
    <property type="entry name" value="BIN3_SAM"/>
    <property type="match status" value="1"/>
</dbReference>
<dbReference type="Pfam" id="PF06859">
    <property type="entry name" value="Bin3"/>
    <property type="match status" value="1"/>
</dbReference>
<feature type="compositionally biased region" description="Basic and acidic residues" evidence="7">
    <location>
        <begin position="106"/>
        <end position="115"/>
    </location>
</feature>
<dbReference type="PANTHER" id="PTHR12315:SF0">
    <property type="entry name" value="7SK SNRNA METHYLPHOSPHATE CAPPING ENZYME"/>
    <property type="match status" value="1"/>
</dbReference>
<dbReference type="CDD" id="cd02440">
    <property type="entry name" value="AdoMet_MTases"/>
    <property type="match status" value="1"/>
</dbReference>
<evidence type="ECO:0000256" key="7">
    <source>
        <dbReference type="SAM" id="MobiDB-lite"/>
    </source>
</evidence>
<feature type="region of interest" description="Disordered" evidence="7">
    <location>
        <begin position="105"/>
        <end position="128"/>
    </location>
</feature>
<evidence type="ECO:0000313" key="10">
    <source>
        <dbReference type="Proteomes" id="UP001150538"/>
    </source>
</evidence>
<dbReference type="InterPro" id="IPR024160">
    <property type="entry name" value="BIN3_SAM-bd_dom"/>
</dbReference>
<evidence type="ECO:0000256" key="6">
    <source>
        <dbReference type="RuleBase" id="RU367087"/>
    </source>
</evidence>
<proteinExistence type="inferred from homology"/>
<dbReference type="InterPro" id="IPR025714">
    <property type="entry name" value="Methyltranfer_dom"/>
</dbReference>
<keyword evidence="3 6" id="KW-0808">Transferase</keyword>
<comment type="caution">
    <text evidence="9">The sequence shown here is derived from an EMBL/GenBank/DDBJ whole genome shotgun (WGS) entry which is preliminary data.</text>
</comment>
<evidence type="ECO:0000256" key="2">
    <source>
        <dbReference type="ARBA" id="ARBA00022603"/>
    </source>
</evidence>
<evidence type="ECO:0000256" key="3">
    <source>
        <dbReference type="ARBA" id="ARBA00022679"/>
    </source>
</evidence>
<protein>
    <recommendedName>
        <fullName evidence="6">RNA methyltransferase</fullName>
        <ecNumber evidence="6">2.1.1.-</ecNumber>
    </recommendedName>
</protein>
<sequence length="337" mass="38440">MPKTKAYSKTTRTPKFQHGNYPFYYGYRNPMSSYDDPRINLLNPEWISNKRCLDIGCNSGLVTIEVARRFNPKEIVGIDIDQSLIKKARKNLYLANSLRKPLASFETKKDKDQNTHNDSGNGSYSDKEQGSNYFPISMPILYGTIPVRPYTSLNGTLESEDVTNKNDNDGDDDDEWVKKVQFFMADWMNISKSKRHAKVLDQLTKDGSYDVVIAWSITKWVHLNHGDDGIRQFFQKVYDSLAPGGIFLLEPQNWDGYSKRSRISPAMKSNYDSIKLKPDQFESYLLGDVGFVRSEYLGTPETLAKGKCASDTQPSSGYYRLLIFRSTSALKYESGHT</sequence>
<comment type="similarity">
    <text evidence="1 6">Belongs to the methyltransferase superfamily.</text>
</comment>
<dbReference type="Gene3D" id="3.40.50.150">
    <property type="entry name" value="Vaccinia Virus protein VP39"/>
    <property type="match status" value="1"/>
</dbReference>
<dbReference type="GO" id="GO:0008173">
    <property type="term" value="F:RNA methyltransferase activity"/>
    <property type="evidence" value="ECO:0007669"/>
    <property type="project" value="UniProtKB-UniRule"/>
</dbReference>
<dbReference type="SUPFAM" id="SSF53335">
    <property type="entry name" value="S-adenosyl-L-methionine-dependent methyltransferases"/>
    <property type="match status" value="1"/>
</dbReference>
<dbReference type="EMBL" id="JANBPU010000005">
    <property type="protein sequence ID" value="KAJ1921406.1"/>
    <property type="molecule type" value="Genomic_DNA"/>
</dbReference>
<feature type="compositionally biased region" description="Polar residues" evidence="7">
    <location>
        <begin position="116"/>
        <end position="128"/>
    </location>
</feature>
<dbReference type="Pfam" id="PF13847">
    <property type="entry name" value="Methyltransf_31"/>
    <property type="match status" value="1"/>
</dbReference>
<evidence type="ECO:0000313" key="9">
    <source>
        <dbReference type="EMBL" id="KAJ1921406.1"/>
    </source>
</evidence>
<gene>
    <name evidence="9" type="ORF">H4219_000723</name>
</gene>
<dbReference type="InterPro" id="IPR010675">
    <property type="entry name" value="Bin3_C"/>
</dbReference>
<keyword evidence="2 6" id="KW-0489">Methyltransferase</keyword>
<feature type="domain" description="Bin3-type SAM" evidence="8">
    <location>
        <begin position="36"/>
        <end position="319"/>
    </location>
</feature>
<name>A0A9W8DX21_9FUNG</name>
<dbReference type="GO" id="GO:0008171">
    <property type="term" value="F:O-methyltransferase activity"/>
    <property type="evidence" value="ECO:0007669"/>
    <property type="project" value="UniProtKB-UniRule"/>
</dbReference>
<dbReference type="PANTHER" id="PTHR12315">
    <property type="entry name" value="BICOID-INTERACTING PROTEIN RELATED"/>
    <property type="match status" value="1"/>
</dbReference>
<dbReference type="GO" id="GO:0032259">
    <property type="term" value="P:methylation"/>
    <property type="evidence" value="ECO:0007669"/>
    <property type="project" value="UniProtKB-KW"/>
</dbReference>
<accession>A0A9W8DX21</accession>
<reference evidence="9" key="1">
    <citation type="submission" date="2022-07" db="EMBL/GenBank/DDBJ databases">
        <title>Phylogenomic reconstructions and comparative analyses of Kickxellomycotina fungi.</title>
        <authorList>
            <person name="Reynolds N.K."/>
            <person name="Stajich J.E."/>
            <person name="Barry K."/>
            <person name="Grigoriev I.V."/>
            <person name="Crous P."/>
            <person name="Smith M.E."/>
        </authorList>
    </citation>
    <scope>NUCLEOTIDE SEQUENCE</scope>
    <source>
        <strain evidence="9">NBRC 100468</strain>
    </source>
</reference>
<evidence type="ECO:0000256" key="4">
    <source>
        <dbReference type="ARBA" id="ARBA00022691"/>
    </source>
</evidence>
<dbReference type="GO" id="GO:0017069">
    <property type="term" value="F:snRNA binding"/>
    <property type="evidence" value="ECO:0007669"/>
    <property type="project" value="TreeGrafter"/>
</dbReference>
<dbReference type="OrthoDB" id="540004at2759"/>
<dbReference type="Proteomes" id="UP001150538">
    <property type="component" value="Unassembled WGS sequence"/>
</dbReference>
<organism evidence="9 10">
    <name type="scientific">Mycoemilia scoparia</name>
    <dbReference type="NCBI Taxonomy" id="417184"/>
    <lineage>
        <taxon>Eukaryota</taxon>
        <taxon>Fungi</taxon>
        <taxon>Fungi incertae sedis</taxon>
        <taxon>Zoopagomycota</taxon>
        <taxon>Kickxellomycotina</taxon>
        <taxon>Kickxellomycetes</taxon>
        <taxon>Kickxellales</taxon>
        <taxon>Kickxellaceae</taxon>
        <taxon>Mycoemilia</taxon>
    </lineage>
</organism>
<dbReference type="AlphaFoldDB" id="A0A9W8DX21"/>
<evidence type="ECO:0000259" key="8">
    <source>
        <dbReference type="PROSITE" id="PS51515"/>
    </source>
</evidence>
<dbReference type="GO" id="GO:0040031">
    <property type="term" value="P:snRNA modification"/>
    <property type="evidence" value="ECO:0007669"/>
    <property type="project" value="TreeGrafter"/>
</dbReference>
<keyword evidence="10" id="KW-1185">Reference proteome</keyword>
<dbReference type="InterPro" id="IPR039772">
    <property type="entry name" value="Bin3-like"/>
</dbReference>